<comment type="caution">
    <text evidence="1">The sequence shown here is derived from an EMBL/GenBank/DDBJ whole genome shotgun (WGS) entry which is preliminary data.</text>
</comment>
<organism evidence="1">
    <name type="scientific">marine sediment metagenome</name>
    <dbReference type="NCBI Taxonomy" id="412755"/>
    <lineage>
        <taxon>unclassified sequences</taxon>
        <taxon>metagenomes</taxon>
        <taxon>ecological metagenomes</taxon>
    </lineage>
</organism>
<dbReference type="AlphaFoldDB" id="A0A0F9HYF1"/>
<name>A0A0F9HYF1_9ZZZZ</name>
<evidence type="ECO:0000313" key="1">
    <source>
        <dbReference type="EMBL" id="KKM20461.1"/>
    </source>
</evidence>
<protein>
    <submittedName>
        <fullName evidence="1">Uncharacterized protein</fullName>
    </submittedName>
</protein>
<accession>A0A0F9HYF1</accession>
<proteinExistence type="predicted"/>
<gene>
    <name evidence="1" type="ORF">LCGC14_1645250</name>
</gene>
<dbReference type="EMBL" id="LAZR01013762">
    <property type="protein sequence ID" value="KKM20461.1"/>
    <property type="molecule type" value="Genomic_DNA"/>
</dbReference>
<sequence length="81" mass="9537">MSEENEQQKEIIALMKRGYTLIVNFQLNVTTFRVIKGARVMTYPLEILNKMNAEGIIEFHRLEGRHCTYKLKLKRAHAQCQ</sequence>
<reference evidence="1" key="1">
    <citation type="journal article" date="2015" name="Nature">
        <title>Complex archaea that bridge the gap between prokaryotes and eukaryotes.</title>
        <authorList>
            <person name="Spang A."/>
            <person name="Saw J.H."/>
            <person name="Jorgensen S.L."/>
            <person name="Zaremba-Niedzwiedzka K."/>
            <person name="Martijn J."/>
            <person name="Lind A.E."/>
            <person name="van Eijk R."/>
            <person name="Schleper C."/>
            <person name="Guy L."/>
            <person name="Ettema T.J."/>
        </authorList>
    </citation>
    <scope>NUCLEOTIDE SEQUENCE</scope>
</reference>